<reference evidence="3" key="2">
    <citation type="submission" date="2021-01" db="UniProtKB">
        <authorList>
            <consortium name="EnsemblPlants"/>
        </authorList>
    </citation>
    <scope>IDENTIFICATION</scope>
</reference>
<dbReference type="PANTHER" id="PTHR34807:SF3">
    <property type="entry name" value="OS08G0270800 PROTEIN"/>
    <property type="match status" value="1"/>
</dbReference>
<sequence length="262" mass="30077">MKKMKMKMKGVVAKESSPYVVGEDPRTRLRHQSLLLDFEELQKETEAMKNKLQMMKQKKLTLSTEVRFLRKRYKYLITNQSPKPQPKQDFVQPQKFDTRNNGATKGKKYSKKEVALRHPVLVSDLNRKERIYNGGEATLRKPASIFDLNQKVRAFNGKEAALPTSAPKFDLNQKERIYSGKDAAKRNSTPVFDLNQISTEEEEIQADCEPLRTEESKKSLLRGGSDEQLNDMKISICRNVGSGSNRAGKRKISWQDQVALRV</sequence>
<evidence type="ECO:0000313" key="4">
    <source>
        <dbReference type="Proteomes" id="UP000594261"/>
    </source>
</evidence>
<keyword evidence="4" id="KW-1185">Reference proteome</keyword>
<organism evidence="3 4">
    <name type="scientific">Quercus lobata</name>
    <name type="common">Valley oak</name>
    <dbReference type="NCBI Taxonomy" id="97700"/>
    <lineage>
        <taxon>Eukaryota</taxon>
        <taxon>Viridiplantae</taxon>
        <taxon>Streptophyta</taxon>
        <taxon>Embryophyta</taxon>
        <taxon>Tracheophyta</taxon>
        <taxon>Spermatophyta</taxon>
        <taxon>Magnoliopsida</taxon>
        <taxon>eudicotyledons</taxon>
        <taxon>Gunneridae</taxon>
        <taxon>Pentapetalae</taxon>
        <taxon>rosids</taxon>
        <taxon>fabids</taxon>
        <taxon>Fagales</taxon>
        <taxon>Fagaceae</taxon>
        <taxon>Quercus</taxon>
    </lineage>
</organism>
<dbReference type="KEGG" id="qlo:115977270"/>
<dbReference type="Gramene" id="QL02p093514:mrna">
    <property type="protein sequence ID" value="QL02p093514:mrna"/>
    <property type="gene ID" value="QL02p093514"/>
</dbReference>
<dbReference type="OrthoDB" id="993453at2759"/>
<evidence type="ECO:0000256" key="1">
    <source>
        <dbReference type="SAM" id="Coils"/>
    </source>
</evidence>
<dbReference type="GeneID" id="115977270"/>
<evidence type="ECO:0000256" key="2">
    <source>
        <dbReference type="SAM" id="MobiDB-lite"/>
    </source>
</evidence>
<protein>
    <submittedName>
        <fullName evidence="3">Uncharacterized protein</fullName>
    </submittedName>
</protein>
<reference evidence="4" key="1">
    <citation type="journal article" date="2016" name="G3 (Bethesda)">
        <title>First Draft Assembly and Annotation of the Genome of a California Endemic Oak Quercus lobata Nee (Fagaceae).</title>
        <authorList>
            <person name="Sork V.L."/>
            <person name="Fitz-Gibbon S.T."/>
            <person name="Puiu D."/>
            <person name="Crepeau M."/>
            <person name="Gugger P.F."/>
            <person name="Sherman R."/>
            <person name="Stevens K."/>
            <person name="Langley C.H."/>
            <person name="Pellegrini M."/>
            <person name="Salzberg S.L."/>
        </authorList>
    </citation>
    <scope>NUCLEOTIDE SEQUENCE [LARGE SCALE GENOMIC DNA]</scope>
    <source>
        <strain evidence="4">cv. SW786</strain>
    </source>
</reference>
<accession>A0A7N2L2B4</accession>
<dbReference type="OMA" id="ANFEPLN"/>
<dbReference type="AlphaFoldDB" id="A0A7N2L2B4"/>
<dbReference type="RefSeq" id="XP_030954894.1">
    <property type="nucleotide sequence ID" value="XM_031099034.1"/>
</dbReference>
<dbReference type="Proteomes" id="UP000594261">
    <property type="component" value="Chromosome 2"/>
</dbReference>
<keyword evidence="1" id="KW-0175">Coiled coil</keyword>
<dbReference type="FunCoup" id="A0A7N2L2B4">
    <property type="interactions" value="455"/>
</dbReference>
<proteinExistence type="predicted"/>
<dbReference type="InParanoid" id="A0A7N2L2B4"/>
<dbReference type="EnsemblPlants" id="QL02p093514:mrna">
    <property type="protein sequence ID" value="QL02p093514:mrna"/>
    <property type="gene ID" value="QL02p093514"/>
</dbReference>
<feature type="region of interest" description="Disordered" evidence="2">
    <location>
        <begin position="80"/>
        <end position="109"/>
    </location>
</feature>
<evidence type="ECO:0000313" key="3">
    <source>
        <dbReference type="EnsemblPlants" id="QL02p093514:mrna"/>
    </source>
</evidence>
<dbReference type="PANTHER" id="PTHR34807">
    <property type="entry name" value="OS08G0270800 PROTEIN"/>
    <property type="match status" value="1"/>
</dbReference>
<gene>
    <name evidence="3" type="primary">LOC115977270</name>
</gene>
<feature type="coiled-coil region" evidence="1">
    <location>
        <begin position="31"/>
        <end position="58"/>
    </location>
</feature>
<name>A0A7N2L2B4_QUELO</name>